<evidence type="ECO:0000256" key="6">
    <source>
        <dbReference type="ARBA" id="ARBA00023014"/>
    </source>
</evidence>
<dbReference type="Gene3D" id="2.40.30.10">
    <property type="entry name" value="Translation factors"/>
    <property type="match status" value="1"/>
</dbReference>
<protein>
    <submittedName>
        <fullName evidence="9">Oxidoreductase</fullName>
    </submittedName>
</protein>
<dbReference type="SUPFAM" id="SSF52343">
    <property type="entry name" value="Ferredoxin reductase-like, C-terminal NADP-linked domain"/>
    <property type="match status" value="1"/>
</dbReference>
<dbReference type="PRINTS" id="PR00409">
    <property type="entry name" value="PHDIOXRDTASE"/>
</dbReference>
<dbReference type="GO" id="GO:0051537">
    <property type="term" value="F:2 iron, 2 sulfur cluster binding"/>
    <property type="evidence" value="ECO:0007669"/>
    <property type="project" value="UniProtKB-KW"/>
</dbReference>
<keyword evidence="5" id="KW-0408">Iron</keyword>
<feature type="domain" description="2Fe-2S ferredoxin-type" evidence="7">
    <location>
        <begin position="230"/>
        <end position="319"/>
    </location>
</feature>
<dbReference type="InterPro" id="IPR001041">
    <property type="entry name" value="2Fe-2S_ferredoxin-type"/>
</dbReference>
<dbReference type="Pfam" id="PF00111">
    <property type="entry name" value="Fer2"/>
    <property type="match status" value="1"/>
</dbReference>
<dbReference type="RefSeq" id="WP_138095960.1">
    <property type="nucleotide sequence ID" value="NZ_CP040428.1"/>
</dbReference>
<evidence type="ECO:0000256" key="5">
    <source>
        <dbReference type="ARBA" id="ARBA00023004"/>
    </source>
</evidence>
<evidence type="ECO:0000256" key="3">
    <source>
        <dbReference type="ARBA" id="ARBA00022723"/>
    </source>
</evidence>
<dbReference type="PANTHER" id="PTHR47354:SF1">
    <property type="entry name" value="CARNITINE MONOOXYGENASE REDUCTASE SUBUNIT"/>
    <property type="match status" value="1"/>
</dbReference>
<dbReference type="EMBL" id="CP040428">
    <property type="protein sequence ID" value="QCT20084.1"/>
    <property type="molecule type" value="Genomic_DNA"/>
</dbReference>
<dbReference type="Gene3D" id="3.40.50.80">
    <property type="entry name" value="Nucleotide-binding domain of ferredoxin-NADP reductase (FNR) module"/>
    <property type="match status" value="1"/>
</dbReference>
<keyword evidence="2" id="KW-0001">2Fe-2S</keyword>
<dbReference type="SUPFAM" id="SSF54292">
    <property type="entry name" value="2Fe-2S ferredoxin-like"/>
    <property type="match status" value="1"/>
</dbReference>
<keyword evidence="10" id="KW-1185">Reference proteome</keyword>
<gene>
    <name evidence="9" type="ORF">FEM41_10690</name>
</gene>
<dbReference type="InterPro" id="IPR036010">
    <property type="entry name" value="2Fe-2S_ferredoxin-like_sf"/>
</dbReference>
<evidence type="ECO:0000313" key="10">
    <source>
        <dbReference type="Proteomes" id="UP000302163"/>
    </source>
</evidence>
<dbReference type="SUPFAM" id="SSF63380">
    <property type="entry name" value="Riboflavin synthase domain-like"/>
    <property type="match status" value="1"/>
</dbReference>
<dbReference type="Gene3D" id="3.10.20.30">
    <property type="match status" value="1"/>
</dbReference>
<organism evidence="9 10">
    <name type="scientific">Jejubacter calystegiae</name>
    <dbReference type="NCBI Taxonomy" id="2579935"/>
    <lineage>
        <taxon>Bacteria</taxon>
        <taxon>Pseudomonadati</taxon>
        <taxon>Pseudomonadota</taxon>
        <taxon>Gammaproteobacteria</taxon>
        <taxon>Enterobacterales</taxon>
        <taxon>Enterobacteriaceae</taxon>
        <taxon>Jejubacter</taxon>
    </lineage>
</organism>
<dbReference type="InterPro" id="IPR017938">
    <property type="entry name" value="Riboflavin_synthase-like_b-brl"/>
</dbReference>
<dbReference type="AlphaFoldDB" id="A0A4P8YK96"/>
<dbReference type="PROSITE" id="PS51384">
    <property type="entry name" value="FAD_FR"/>
    <property type="match status" value="1"/>
</dbReference>
<evidence type="ECO:0000256" key="1">
    <source>
        <dbReference type="ARBA" id="ARBA00022630"/>
    </source>
</evidence>
<evidence type="ECO:0000259" key="7">
    <source>
        <dbReference type="PROSITE" id="PS51085"/>
    </source>
</evidence>
<dbReference type="PANTHER" id="PTHR47354">
    <property type="entry name" value="NADH OXIDOREDUCTASE HCR"/>
    <property type="match status" value="1"/>
</dbReference>
<dbReference type="GO" id="GO:0016491">
    <property type="term" value="F:oxidoreductase activity"/>
    <property type="evidence" value="ECO:0007669"/>
    <property type="project" value="UniProtKB-KW"/>
</dbReference>
<feature type="domain" description="FAD-binding FR-type" evidence="8">
    <location>
        <begin position="2"/>
        <end position="103"/>
    </location>
</feature>
<dbReference type="PROSITE" id="PS00197">
    <property type="entry name" value="2FE2S_FER_1"/>
    <property type="match status" value="1"/>
</dbReference>
<reference evidence="9 10" key="1">
    <citation type="submission" date="2019-05" db="EMBL/GenBank/DDBJ databases">
        <title>Complete genome sequence of Izhakiella calystegiae KSNA2, an endophyte isolated from beach morning glory (Calystegia soldanella).</title>
        <authorList>
            <person name="Jiang L."/>
            <person name="Jeong J.C."/>
            <person name="Kim C.Y."/>
            <person name="Kim D.H."/>
            <person name="Kim S.W."/>
            <person name="Lee j."/>
        </authorList>
    </citation>
    <scope>NUCLEOTIDE SEQUENCE [LARGE SCALE GENOMIC DNA]</scope>
    <source>
        <strain evidence="9 10">KSNA2</strain>
    </source>
</reference>
<keyword evidence="4" id="KW-0560">Oxidoreductase</keyword>
<evidence type="ECO:0000256" key="2">
    <source>
        <dbReference type="ARBA" id="ARBA00022714"/>
    </source>
</evidence>
<keyword evidence="3" id="KW-0479">Metal-binding</keyword>
<dbReference type="InterPro" id="IPR012675">
    <property type="entry name" value="Beta-grasp_dom_sf"/>
</dbReference>
<proteinExistence type="predicted"/>
<evidence type="ECO:0000313" key="9">
    <source>
        <dbReference type="EMBL" id="QCT20084.1"/>
    </source>
</evidence>
<dbReference type="InterPro" id="IPR039261">
    <property type="entry name" value="FNR_nucleotide-bd"/>
</dbReference>
<dbReference type="InterPro" id="IPR006058">
    <property type="entry name" value="2Fe2S_fd_BS"/>
</dbReference>
<dbReference type="OrthoDB" id="9796486at2"/>
<dbReference type="Proteomes" id="UP000302163">
    <property type="component" value="Chromosome"/>
</dbReference>
<keyword evidence="6" id="KW-0411">Iron-sulfur</keyword>
<name>A0A4P8YK96_9ENTR</name>
<evidence type="ECO:0000259" key="8">
    <source>
        <dbReference type="PROSITE" id="PS51384"/>
    </source>
</evidence>
<dbReference type="CDD" id="cd00207">
    <property type="entry name" value="fer2"/>
    <property type="match status" value="1"/>
</dbReference>
<dbReference type="InterPro" id="IPR050415">
    <property type="entry name" value="MRET"/>
</dbReference>
<sequence length="319" mass="33924">MTDLITVRVTAREEQGDGVVLLTLASMTGVELPSFSAGAHLDLHLTDGLVRQYSLCGDPQDRQYYRLGILHSPVSRGGSTAACALKPGDKVQVSAPRNLFPLVEEGENALLVGGGIGITPLLAMAHALHLADRPFALHYCGRSRQSMAFLAELAAVPWAGRVVLHISDEGSRLDPKALFDGAPDDRHLYACGPEGLMQALTDAAERAGLAADCLHQESFTPAAPCGGEAFEVSIPALDVTVQVGESQSIVQALAQAGVRVKVSCEQGICGTCLANVLEGTPDHRDQYLTEEEKADNDQVILCCSRARSARLVIEVFEVE</sequence>
<dbReference type="PROSITE" id="PS51085">
    <property type="entry name" value="2FE2S_FER_2"/>
    <property type="match status" value="1"/>
</dbReference>
<dbReference type="InterPro" id="IPR017927">
    <property type="entry name" value="FAD-bd_FR_type"/>
</dbReference>
<accession>A0A4P8YK96</accession>
<dbReference type="KEGG" id="izh:FEM41_10690"/>
<keyword evidence="1" id="KW-0285">Flavoprotein</keyword>
<dbReference type="CDD" id="cd06185">
    <property type="entry name" value="PDR_like"/>
    <property type="match status" value="1"/>
</dbReference>
<evidence type="ECO:0000256" key="4">
    <source>
        <dbReference type="ARBA" id="ARBA00023002"/>
    </source>
</evidence>
<dbReference type="GO" id="GO:0046872">
    <property type="term" value="F:metal ion binding"/>
    <property type="evidence" value="ECO:0007669"/>
    <property type="project" value="UniProtKB-KW"/>
</dbReference>